<dbReference type="Proteomes" id="UP000054495">
    <property type="component" value="Unassembled WGS sequence"/>
</dbReference>
<dbReference type="PRINTS" id="PR00452">
    <property type="entry name" value="SH3DOMAIN"/>
</dbReference>
<gene>
    <name evidence="5" type="ORF">ANCCEY_14187</name>
</gene>
<feature type="compositionally biased region" description="Basic and acidic residues" evidence="3">
    <location>
        <begin position="35"/>
        <end position="49"/>
    </location>
</feature>
<feature type="domain" description="SH3" evidence="4">
    <location>
        <begin position="86"/>
        <end position="150"/>
    </location>
</feature>
<feature type="compositionally biased region" description="Pro residues" evidence="3">
    <location>
        <begin position="9"/>
        <end position="18"/>
    </location>
</feature>
<dbReference type="Gene3D" id="2.30.30.40">
    <property type="entry name" value="SH3 Domains"/>
    <property type="match status" value="1"/>
</dbReference>
<dbReference type="AlphaFoldDB" id="A0A0D6L5H6"/>
<dbReference type="GO" id="GO:0005543">
    <property type="term" value="F:phospholipid binding"/>
    <property type="evidence" value="ECO:0007669"/>
    <property type="project" value="TreeGrafter"/>
</dbReference>
<dbReference type="PANTHER" id="PTHR46514:SF3">
    <property type="entry name" value="AMPHIPHYSIN"/>
    <property type="match status" value="1"/>
</dbReference>
<feature type="region of interest" description="Disordered" evidence="3">
    <location>
        <begin position="120"/>
        <end position="150"/>
    </location>
</feature>
<evidence type="ECO:0000259" key="4">
    <source>
        <dbReference type="PROSITE" id="PS50002"/>
    </source>
</evidence>
<feature type="compositionally biased region" description="Low complexity" evidence="3">
    <location>
        <begin position="19"/>
        <end position="33"/>
    </location>
</feature>
<dbReference type="InterPro" id="IPR001452">
    <property type="entry name" value="SH3_domain"/>
</dbReference>
<dbReference type="PROSITE" id="PS50002">
    <property type="entry name" value="SH3"/>
    <property type="match status" value="1"/>
</dbReference>
<dbReference type="Pfam" id="PF14604">
    <property type="entry name" value="SH3_9"/>
    <property type="match status" value="1"/>
</dbReference>
<dbReference type="InterPro" id="IPR003005">
    <property type="entry name" value="Amphiphysin"/>
</dbReference>
<accession>A0A0D6L5H6</accession>
<dbReference type="SMART" id="SM00326">
    <property type="entry name" value="SH3"/>
    <property type="match status" value="1"/>
</dbReference>
<dbReference type="InterPro" id="IPR036028">
    <property type="entry name" value="SH3-like_dom_sf"/>
</dbReference>
<keyword evidence="6" id="KW-1185">Reference proteome</keyword>
<reference evidence="5 6" key="1">
    <citation type="submission" date="2013-05" db="EMBL/GenBank/DDBJ databases">
        <title>Draft genome of the parasitic nematode Anyclostoma ceylanicum.</title>
        <authorList>
            <person name="Mitreva M."/>
        </authorList>
    </citation>
    <scope>NUCLEOTIDE SEQUENCE [LARGE SCALE GENOMIC DNA]</scope>
</reference>
<sequence length="150" mass="16204">MGSHRSTPSPAPAPPPATPASLADSTSGQANASAEEEKNANETPKKVKDPTNPFDEDTDDEQQQAVPTEAPPTEHALEGVTKEARKVLYLVKTTHEYKAVDTDELSFGPGEELKVLESKAEDQVDEGWQLGEKSDGTRGVFPENFTKKID</sequence>
<proteinExistence type="predicted"/>
<dbReference type="EMBL" id="KE125951">
    <property type="protein sequence ID" value="EPB66725.1"/>
    <property type="molecule type" value="Genomic_DNA"/>
</dbReference>
<evidence type="ECO:0000313" key="5">
    <source>
        <dbReference type="EMBL" id="EPB66725.1"/>
    </source>
</evidence>
<dbReference type="GO" id="GO:0005886">
    <property type="term" value="C:plasma membrane"/>
    <property type="evidence" value="ECO:0007669"/>
    <property type="project" value="TreeGrafter"/>
</dbReference>
<protein>
    <submittedName>
        <fullName evidence="5">SH3 domain protein</fullName>
    </submittedName>
</protein>
<dbReference type="PANTHER" id="PTHR46514">
    <property type="entry name" value="AMPHIPHYSIN"/>
    <property type="match status" value="1"/>
</dbReference>
<evidence type="ECO:0000256" key="3">
    <source>
        <dbReference type="SAM" id="MobiDB-lite"/>
    </source>
</evidence>
<evidence type="ECO:0000256" key="2">
    <source>
        <dbReference type="PROSITE-ProRule" id="PRU00192"/>
    </source>
</evidence>
<evidence type="ECO:0000256" key="1">
    <source>
        <dbReference type="ARBA" id="ARBA00022443"/>
    </source>
</evidence>
<feature type="region of interest" description="Disordered" evidence="3">
    <location>
        <begin position="1"/>
        <end position="80"/>
    </location>
</feature>
<keyword evidence="1 2" id="KW-0728">SH3 domain</keyword>
<name>A0A0D6L5H6_9BILA</name>
<dbReference type="SUPFAM" id="SSF50044">
    <property type="entry name" value="SH3-domain"/>
    <property type="match status" value="1"/>
</dbReference>
<evidence type="ECO:0000313" key="6">
    <source>
        <dbReference type="Proteomes" id="UP000054495"/>
    </source>
</evidence>
<organism evidence="5 6">
    <name type="scientific">Ancylostoma ceylanicum</name>
    <dbReference type="NCBI Taxonomy" id="53326"/>
    <lineage>
        <taxon>Eukaryota</taxon>
        <taxon>Metazoa</taxon>
        <taxon>Ecdysozoa</taxon>
        <taxon>Nematoda</taxon>
        <taxon>Chromadorea</taxon>
        <taxon>Rhabditida</taxon>
        <taxon>Rhabditina</taxon>
        <taxon>Rhabditomorpha</taxon>
        <taxon>Strongyloidea</taxon>
        <taxon>Ancylostomatidae</taxon>
        <taxon>Ancylostomatinae</taxon>
        <taxon>Ancylostoma</taxon>
    </lineage>
</organism>